<dbReference type="PANTHER" id="PTHR47723:SF19">
    <property type="entry name" value="POLYNUCLEOTIDYL TRANSFERASE, RIBONUCLEASE H-LIKE SUPERFAMILY PROTEIN"/>
    <property type="match status" value="1"/>
</dbReference>
<evidence type="ECO:0000313" key="3">
    <source>
        <dbReference type="Proteomes" id="UP001459277"/>
    </source>
</evidence>
<dbReference type="Proteomes" id="UP001459277">
    <property type="component" value="Unassembled WGS sequence"/>
</dbReference>
<accession>A0AAW2DWJ1</accession>
<dbReference type="InterPro" id="IPR012337">
    <property type="entry name" value="RNaseH-like_sf"/>
</dbReference>
<dbReference type="GO" id="GO:0003676">
    <property type="term" value="F:nucleic acid binding"/>
    <property type="evidence" value="ECO:0007669"/>
    <property type="project" value="InterPro"/>
</dbReference>
<dbReference type="GO" id="GO:0004523">
    <property type="term" value="F:RNA-DNA hybrid ribonuclease activity"/>
    <property type="evidence" value="ECO:0007669"/>
    <property type="project" value="InterPro"/>
</dbReference>
<dbReference type="SUPFAM" id="SSF53098">
    <property type="entry name" value="Ribonuclease H-like"/>
    <property type="match status" value="1"/>
</dbReference>
<dbReference type="AlphaFoldDB" id="A0AAW2DWJ1"/>
<organism evidence="2 3">
    <name type="scientific">Lithocarpus litseifolius</name>
    <dbReference type="NCBI Taxonomy" id="425828"/>
    <lineage>
        <taxon>Eukaryota</taxon>
        <taxon>Viridiplantae</taxon>
        <taxon>Streptophyta</taxon>
        <taxon>Embryophyta</taxon>
        <taxon>Tracheophyta</taxon>
        <taxon>Spermatophyta</taxon>
        <taxon>Magnoliopsida</taxon>
        <taxon>eudicotyledons</taxon>
        <taxon>Gunneridae</taxon>
        <taxon>Pentapetalae</taxon>
        <taxon>rosids</taxon>
        <taxon>fabids</taxon>
        <taxon>Fagales</taxon>
        <taxon>Fagaceae</taxon>
        <taxon>Lithocarpus</taxon>
    </lineage>
</organism>
<dbReference type="Gene3D" id="3.30.420.10">
    <property type="entry name" value="Ribonuclease H-like superfamily/Ribonuclease H"/>
    <property type="match status" value="1"/>
</dbReference>
<evidence type="ECO:0000259" key="1">
    <source>
        <dbReference type="Pfam" id="PF13456"/>
    </source>
</evidence>
<reference evidence="2 3" key="1">
    <citation type="submission" date="2024-01" db="EMBL/GenBank/DDBJ databases">
        <title>A telomere-to-telomere, gap-free genome of sweet tea (Lithocarpus litseifolius).</title>
        <authorList>
            <person name="Zhou J."/>
        </authorList>
    </citation>
    <scope>NUCLEOTIDE SEQUENCE [LARGE SCALE GENOMIC DNA]</scope>
    <source>
        <strain evidence="2">Zhou-2022a</strain>
        <tissue evidence="2">Leaf</tissue>
    </source>
</reference>
<protein>
    <recommendedName>
        <fullName evidence="1">RNase H type-1 domain-containing protein</fullName>
    </recommendedName>
</protein>
<dbReference type="Pfam" id="PF13456">
    <property type="entry name" value="RVT_3"/>
    <property type="match status" value="1"/>
</dbReference>
<dbReference type="InterPro" id="IPR053151">
    <property type="entry name" value="RNase_H-like"/>
</dbReference>
<sequence length="212" mass="23858">MIVSPFKDVVTRVYKPVQWSKLANGWVKLNTDGSSLGNPGLAGGGGLIRDEEAKWIVNFAHKIGKTTSFIAELWALRDGLNVCISHNFAAMEVELDAKANPNYTNVLVSSLMDDCRVLVSRIPQIHFRHCYREGNRCVDALARMGGTQASDFLILACPPMDLVKLLDFDFHGLYLNRLVQSICFPLSLLNEFLHTKKRYLSYSRDRDMSYGL</sequence>
<dbReference type="InterPro" id="IPR002156">
    <property type="entry name" value="RNaseH_domain"/>
</dbReference>
<keyword evidence="3" id="KW-1185">Reference proteome</keyword>
<comment type="caution">
    <text evidence="2">The sequence shown here is derived from an EMBL/GenBank/DDBJ whole genome shotgun (WGS) entry which is preliminary data.</text>
</comment>
<dbReference type="InterPro" id="IPR044730">
    <property type="entry name" value="RNase_H-like_dom_plant"/>
</dbReference>
<feature type="domain" description="RNase H type-1" evidence="1">
    <location>
        <begin position="30"/>
        <end position="144"/>
    </location>
</feature>
<gene>
    <name evidence="2" type="ORF">SO802_000360</name>
</gene>
<evidence type="ECO:0000313" key="2">
    <source>
        <dbReference type="EMBL" id="KAL0013291.1"/>
    </source>
</evidence>
<dbReference type="InterPro" id="IPR036397">
    <property type="entry name" value="RNaseH_sf"/>
</dbReference>
<dbReference type="CDD" id="cd06222">
    <property type="entry name" value="RNase_H_like"/>
    <property type="match status" value="1"/>
</dbReference>
<name>A0AAW2DWJ1_9ROSI</name>
<proteinExistence type="predicted"/>
<dbReference type="PANTHER" id="PTHR47723">
    <property type="entry name" value="OS05G0353850 PROTEIN"/>
    <property type="match status" value="1"/>
</dbReference>
<dbReference type="EMBL" id="JAZDWU010000001">
    <property type="protein sequence ID" value="KAL0013291.1"/>
    <property type="molecule type" value="Genomic_DNA"/>
</dbReference>